<reference evidence="10 11" key="1">
    <citation type="submission" date="2019-02" db="EMBL/GenBank/DDBJ databases">
        <title>Genome sequencing of Clostridium botulinum clinical isolates.</title>
        <authorList>
            <person name="Brunt J."/>
            <person name="Van Vliet A.H.M."/>
            <person name="Stringer S.C."/>
            <person name="Grant K.A."/>
            <person name="Carter A.C."/>
            <person name="Peck M.W."/>
        </authorList>
    </citation>
    <scope>NUCLEOTIDE SEQUENCE [LARGE SCALE GENOMIC DNA]</scope>
    <source>
        <strain evidence="10 11">R1125/03</strain>
    </source>
</reference>
<evidence type="ECO:0000256" key="3">
    <source>
        <dbReference type="ARBA" id="ARBA00013253"/>
    </source>
</evidence>
<evidence type="ECO:0000256" key="8">
    <source>
        <dbReference type="ARBA" id="ARBA00022909"/>
    </source>
</evidence>
<dbReference type="PANTHER" id="PTHR43071:SF1">
    <property type="entry name" value="2-AMINO-4-HYDROXY-6-HYDROXYMETHYLDIHYDROPTERIDINE PYROPHOSPHOKINASE"/>
    <property type="match status" value="1"/>
</dbReference>
<keyword evidence="6 10" id="KW-0418">Kinase</keyword>
<proteinExistence type="predicted"/>
<dbReference type="AlphaFoldDB" id="A0A6M0T2H6"/>
<keyword evidence="8" id="KW-0289">Folate biosynthesis</keyword>
<evidence type="ECO:0000256" key="7">
    <source>
        <dbReference type="ARBA" id="ARBA00022840"/>
    </source>
</evidence>
<accession>A0A6M0T2H6</accession>
<evidence type="ECO:0000313" key="10">
    <source>
        <dbReference type="EMBL" id="NFA60992.1"/>
    </source>
</evidence>
<dbReference type="UniPathway" id="UPA00077">
    <property type="reaction ID" value="UER00155"/>
</dbReference>
<dbReference type="SUPFAM" id="SSF55083">
    <property type="entry name" value="6-hydroxymethyl-7,8-dihydropterin pyrophosphokinase, HPPK"/>
    <property type="match status" value="1"/>
</dbReference>
<organism evidence="10 11">
    <name type="scientific">Clostridium botulinum</name>
    <dbReference type="NCBI Taxonomy" id="1491"/>
    <lineage>
        <taxon>Bacteria</taxon>
        <taxon>Bacillati</taxon>
        <taxon>Bacillota</taxon>
        <taxon>Clostridia</taxon>
        <taxon>Eubacteriales</taxon>
        <taxon>Clostridiaceae</taxon>
        <taxon>Clostridium</taxon>
    </lineage>
</organism>
<keyword evidence="7" id="KW-0067">ATP-binding</keyword>
<feature type="domain" description="7,8-dihydro-6-hydroxymethylpterin-pyrophosphokinase" evidence="9">
    <location>
        <begin position="87"/>
        <end position="98"/>
    </location>
</feature>
<dbReference type="PROSITE" id="PS00794">
    <property type="entry name" value="HPPK"/>
    <property type="match status" value="1"/>
</dbReference>
<evidence type="ECO:0000313" key="11">
    <source>
        <dbReference type="Proteomes" id="UP000473089"/>
    </source>
</evidence>
<name>A0A6M0T2H6_CLOBO</name>
<evidence type="ECO:0000256" key="5">
    <source>
        <dbReference type="ARBA" id="ARBA00022741"/>
    </source>
</evidence>
<dbReference type="EMBL" id="SGJP01000023">
    <property type="protein sequence ID" value="NFA60992.1"/>
    <property type="molecule type" value="Genomic_DNA"/>
</dbReference>
<comment type="catalytic activity">
    <reaction evidence="1">
        <text>6-hydroxymethyl-7,8-dihydropterin + ATP = (7,8-dihydropterin-6-yl)methyl diphosphate + AMP + H(+)</text>
        <dbReference type="Rhea" id="RHEA:11412"/>
        <dbReference type="ChEBI" id="CHEBI:15378"/>
        <dbReference type="ChEBI" id="CHEBI:30616"/>
        <dbReference type="ChEBI" id="CHEBI:44841"/>
        <dbReference type="ChEBI" id="CHEBI:72950"/>
        <dbReference type="ChEBI" id="CHEBI:456215"/>
        <dbReference type="EC" id="2.7.6.3"/>
    </reaction>
</comment>
<comment type="caution">
    <text evidence="10">The sequence shown here is derived from an EMBL/GenBank/DDBJ whole genome shotgun (WGS) entry which is preliminary data.</text>
</comment>
<dbReference type="GO" id="GO:0005524">
    <property type="term" value="F:ATP binding"/>
    <property type="evidence" value="ECO:0007669"/>
    <property type="project" value="UniProtKB-KW"/>
</dbReference>
<sequence length="162" mass="19167">MHTAYIAFGSNIGDKENYIKKALEKIEEREMKILKVSPIYETEPYGVLDQDSFFNGVAKIETNLEPENLIKELLDIEKHLDRVRERRWGPRTIDLDIIFYDDLIINEKDLIIPHNDMENREFVLKPLCDIDENFIHPVLKKSVRQLYDELKSVQIVNVRPKK</sequence>
<dbReference type="InterPro" id="IPR000550">
    <property type="entry name" value="Hppk"/>
</dbReference>
<evidence type="ECO:0000256" key="1">
    <source>
        <dbReference type="ARBA" id="ARBA00000198"/>
    </source>
</evidence>
<dbReference type="InterPro" id="IPR035907">
    <property type="entry name" value="Hppk_sf"/>
</dbReference>
<evidence type="ECO:0000259" key="9">
    <source>
        <dbReference type="PROSITE" id="PS00794"/>
    </source>
</evidence>
<comment type="pathway">
    <text evidence="2">Cofactor biosynthesis; tetrahydrofolate biosynthesis; 2-amino-4-hydroxy-6-hydroxymethyl-7,8-dihydropteridine diphosphate from 7,8-dihydroneopterin triphosphate: step 4/4.</text>
</comment>
<dbReference type="GO" id="GO:0003848">
    <property type="term" value="F:2-amino-4-hydroxy-6-hydroxymethyldihydropteridine diphosphokinase activity"/>
    <property type="evidence" value="ECO:0007669"/>
    <property type="project" value="UniProtKB-EC"/>
</dbReference>
<evidence type="ECO:0000256" key="6">
    <source>
        <dbReference type="ARBA" id="ARBA00022777"/>
    </source>
</evidence>
<keyword evidence="5" id="KW-0547">Nucleotide-binding</keyword>
<dbReference type="EC" id="2.7.6.3" evidence="3"/>
<dbReference type="Proteomes" id="UP000473089">
    <property type="component" value="Unassembled WGS sequence"/>
</dbReference>
<dbReference type="GO" id="GO:0016301">
    <property type="term" value="F:kinase activity"/>
    <property type="evidence" value="ECO:0007669"/>
    <property type="project" value="UniProtKB-KW"/>
</dbReference>
<dbReference type="GO" id="GO:0046656">
    <property type="term" value="P:folic acid biosynthetic process"/>
    <property type="evidence" value="ECO:0007669"/>
    <property type="project" value="UniProtKB-KW"/>
</dbReference>
<gene>
    <name evidence="10" type="primary">folK</name>
    <name evidence="10" type="ORF">EXM42_11480</name>
</gene>
<dbReference type="CDD" id="cd00483">
    <property type="entry name" value="HPPK"/>
    <property type="match status" value="1"/>
</dbReference>
<dbReference type="NCBIfam" id="TIGR01498">
    <property type="entry name" value="folK"/>
    <property type="match status" value="1"/>
</dbReference>
<keyword evidence="4 10" id="KW-0808">Transferase</keyword>
<dbReference type="Pfam" id="PF01288">
    <property type="entry name" value="HPPK"/>
    <property type="match status" value="1"/>
</dbReference>
<dbReference type="GO" id="GO:0046654">
    <property type="term" value="P:tetrahydrofolate biosynthetic process"/>
    <property type="evidence" value="ECO:0007669"/>
    <property type="project" value="UniProtKB-UniPathway"/>
</dbReference>
<dbReference type="PANTHER" id="PTHR43071">
    <property type="entry name" value="2-AMINO-4-HYDROXY-6-HYDROXYMETHYLDIHYDROPTERIDINE PYROPHOSPHOKINASE"/>
    <property type="match status" value="1"/>
</dbReference>
<evidence type="ECO:0000256" key="2">
    <source>
        <dbReference type="ARBA" id="ARBA00005051"/>
    </source>
</evidence>
<dbReference type="Gene3D" id="3.30.70.560">
    <property type="entry name" value="7,8-Dihydro-6-hydroxymethylpterin-pyrophosphokinase HPPK"/>
    <property type="match status" value="1"/>
</dbReference>
<evidence type="ECO:0000256" key="4">
    <source>
        <dbReference type="ARBA" id="ARBA00022679"/>
    </source>
</evidence>
<protein>
    <recommendedName>
        <fullName evidence="3">2-amino-4-hydroxy-6-hydroxymethyldihydropteridine diphosphokinase</fullName>
        <ecNumber evidence="3">2.7.6.3</ecNumber>
    </recommendedName>
</protein>